<sequence length="104" mass="12256">MEYKFGDKSLIFTPDVIKTFDSYRQIKPYQHESGGILLGRIYDHEKIVIEQISTPTSEDKSGRYFFERSVKKAQRIVNQAWWESGGEIRYLGEWHTHPEATPNF</sequence>
<dbReference type="Pfam" id="PF14464">
    <property type="entry name" value="Prok-JAB"/>
    <property type="match status" value="1"/>
</dbReference>
<feature type="domain" description="JAB" evidence="6">
    <location>
        <begin position="29"/>
        <end position="103"/>
    </location>
</feature>
<dbReference type="Proteomes" id="UP001165962">
    <property type="component" value="Unassembled WGS sequence"/>
</dbReference>
<reference evidence="7" key="1">
    <citation type="submission" date="2020-03" db="EMBL/GenBank/DDBJ databases">
        <title>Draft sequencing of Paenibacilllus sp. S3N08.</title>
        <authorList>
            <person name="Kim D.-U."/>
        </authorList>
    </citation>
    <scope>NUCLEOTIDE SEQUENCE</scope>
    <source>
        <strain evidence="7">S3N08</strain>
    </source>
</reference>
<dbReference type="EMBL" id="JAAOIW010000035">
    <property type="protein sequence ID" value="NHN35428.1"/>
    <property type="molecule type" value="Genomic_DNA"/>
</dbReference>
<proteinExistence type="predicted"/>
<comment type="caution">
    <text evidence="7">The sequence shown here is derived from an EMBL/GenBank/DDBJ whole genome shotgun (WGS) entry which is preliminary data.</text>
</comment>
<evidence type="ECO:0000256" key="2">
    <source>
        <dbReference type="ARBA" id="ARBA00022723"/>
    </source>
</evidence>
<dbReference type="RefSeq" id="WP_166158254.1">
    <property type="nucleotide sequence ID" value="NZ_JAAOIW010000035.1"/>
</dbReference>
<evidence type="ECO:0000256" key="3">
    <source>
        <dbReference type="ARBA" id="ARBA00022801"/>
    </source>
</evidence>
<organism evidence="7 8">
    <name type="scientific">Paenibacillus agricola</name>
    <dbReference type="NCBI Taxonomy" id="2716264"/>
    <lineage>
        <taxon>Bacteria</taxon>
        <taxon>Bacillati</taxon>
        <taxon>Bacillota</taxon>
        <taxon>Bacilli</taxon>
        <taxon>Bacillales</taxon>
        <taxon>Paenibacillaceae</taxon>
        <taxon>Paenibacillus</taxon>
    </lineage>
</organism>
<evidence type="ECO:0000259" key="6">
    <source>
        <dbReference type="Pfam" id="PF14464"/>
    </source>
</evidence>
<name>A0ABX0JKK3_9BACL</name>
<protein>
    <recommendedName>
        <fullName evidence="6">JAB domain-containing protein</fullName>
    </recommendedName>
</protein>
<keyword evidence="4" id="KW-0862">Zinc</keyword>
<evidence type="ECO:0000256" key="1">
    <source>
        <dbReference type="ARBA" id="ARBA00022670"/>
    </source>
</evidence>
<dbReference type="Gene3D" id="3.40.140.10">
    <property type="entry name" value="Cytidine Deaminase, domain 2"/>
    <property type="match status" value="1"/>
</dbReference>
<keyword evidence="2" id="KW-0479">Metal-binding</keyword>
<keyword evidence="8" id="KW-1185">Reference proteome</keyword>
<evidence type="ECO:0000256" key="4">
    <source>
        <dbReference type="ARBA" id="ARBA00022833"/>
    </source>
</evidence>
<dbReference type="InterPro" id="IPR028090">
    <property type="entry name" value="JAB_dom_prok"/>
</dbReference>
<gene>
    <name evidence="7" type="ORF">G9U52_37660</name>
</gene>
<keyword evidence="1" id="KW-0645">Protease</keyword>
<accession>A0ABX0JKK3</accession>
<evidence type="ECO:0000313" key="8">
    <source>
        <dbReference type="Proteomes" id="UP001165962"/>
    </source>
</evidence>
<keyword evidence="5" id="KW-0482">Metalloprotease</keyword>
<evidence type="ECO:0000256" key="5">
    <source>
        <dbReference type="ARBA" id="ARBA00023049"/>
    </source>
</evidence>
<evidence type="ECO:0000313" key="7">
    <source>
        <dbReference type="EMBL" id="NHN35428.1"/>
    </source>
</evidence>
<keyword evidence="3" id="KW-0378">Hydrolase</keyword>